<feature type="region of interest" description="Disordered" evidence="1">
    <location>
        <begin position="1"/>
        <end position="22"/>
    </location>
</feature>
<dbReference type="Proteomes" id="UP000494165">
    <property type="component" value="Unassembled WGS sequence"/>
</dbReference>
<feature type="compositionally biased region" description="Basic and acidic residues" evidence="1">
    <location>
        <begin position="1"/>
        <end position="15"/>
    </location>
</feature>
<name>A0A8S1D4B9_9INSE</name>
<gene>
    <name evidence="2" type="ORF">CLODIP_2_CD05730</name>
</gene>
<proteinExistence type="predicted"/>
<dbReference type="AlphaFoldDB" id="A0A8S1D4B9"/>
<feature type="region of interest" description="Disordered" evidence="1">
    <location>
        <begin position="76"/>
        <end position="95"/>
    </location>
</feature>
<protein>
    <submittedName>
        <fullName evidence="2">Uncharacterized protein</fullName>
    </submittedName>
</protein>
<feature type="compositionally biased region" description="Low complexity" evidence="1">
    <location>
        <begin position="76"/>
        <end position="91"/>
    </location>
</feature>
<accession>A0A8S1D4B9</accession>
<reference evidence="2 3" key="1">
    <citation type="submission" date="2020-04" db="EMBL/GenBank/DDBJ databases">
        <authorList>
            <person name="Alioto T."/>
            <person name="Alioto T."/>
            <person name="Gomez Garrido J."/>
        </authorList>
    </citation>
    <scope>NUCLEOTIDE SEQUENCE [LARGE SCALE GENOMIC DNA]</scope>
</reference>
<evidence type="ECO:0000313" key="2">
    <source>
        <dbReference type="EMBL" id="CAB3378561.1"/>
    </source>
</evidence>
<keyword evidence="3" id="KW-1185">Reference proteome</keyword>
<comment type="caution">
    <text evidence="2">The sequence shown here is derived from an EMBL/GenBank/DDBJ whole genome shotgun (WGS) entry which is preliminary data.</text>
</comment>
<sequence>MEKRKASTVRNEDSHSISLAGGQQGLVPTRRRMLGFDVLPCDDMMARIASSVRFFLRALSNVLVPFDCYSPKDWSSFESSMTASTSSDSESNQTLQDDVDNLHKKMILSSWESKSRLSFVWDNPEMEMTASEDSWDFTADSGLNQERESGRLKILAAWSGIDSLDPFS</sequence>
<evidence type="ECO:0000256" key="1">
    <source>
        <dbReference type="SAM" id="MobiDB-lite"/>
    </source>
</evidence>
<dbReference type="EMBL" id="CADEPI010000167">
    <property type="protein sequence ID" value="CAB3378561.1"/>
    <property type="molecule type" value="Genomic_DNA"/>
</dbReference>
<organism evidence="2 3">
    <name type="scientific">Cloeon dipterum</name>
    <dbReference type="NCBI Taxonomy" id="197152"/>
    <lineage>
        <taxon>Eukaryota</taxon>
        <taxon>Metazoa</taxon>
        <taxon>Ecdysozoa</taxon>
        <taxon>Arthropoda</taxon>
        <taxon>Hexapoda</taxon>
        <taxon>Insecta</taxon>
        <taxon>Pterygota</taxon>
        <taxon>Palaeoptera</taxon>
        <taxon>Ephemeroptera</taxon>
        <taxon>Pisciforma</taxon>
        <taxon>Baetidae</taxon>
        <taxon>Cloeon</taxon>
    </lineage>
</organism>
<evidence type="ECO:0000313" key="3">
    <source>
        <dbReference type="Proteomes" id="UP000494165"/>
    </source>
</evidence>